<evidence type="ECO:0000313" key="2">
    <source>
        <dbReference type="EMBL" id="MCH6160984.1"/>
    </source>
</evidence>
<dbReference type="SUPFAM" id="SSF53850">
    <property type="entry name" value="Periplasmic binding protein-like II"/>
    <property type="match status" value="1"/>
</dbReference>
<organism evidence="2 3">
    <name type="scientific">Streptomyces marispadix</name>
    <dbReference type="NCBI Taxonomy" id="2922868"/>
    <lineage>
        <taxon>Bacteria</taxon>
        <taxon>Bacillati</taxon>
        <taxon>Actinomycetota</taxon>
        <taxon>Actinomycetes</taxon>
        <taxon>Kitasatosporales</taxon>
        <taxon>Streptomycetaceae</taxon>
        <taxon>Streptomyces</taxon>
    </lineage>
</organism>
<dbReference type="InterPro" id="IPR050490">
    <property type="entry name" value="Bact_solute-bd_prot1"/>
</dbReference>
<comment type="caution">
    <text evidence="2">The sequence shown here is derived from an EMBL/GenBank/DDBJ whole genome shotgun (WGS) entry which is preliminary data.</text>
</comment>
<evidence type="ECO:0000256" key="1">
    <source>
        <dbReference type="SAM" id="MobiDB-lite"/>
    </source>
</evidence>
<dbReference type="InterPro" id="IPR006311">
    <property type="entry name" value="TAT_signal"/>
</dbReference>
<dbReference type="Proteomes" id="UP001166784">
    <property type="component" value="Unassembled WGS sequence"/>
</dbReference>
<accession>A0ABS9SXH3</accession>
<evidence type="ECO:0000313" key="3">
    <source>
        <dbReference type="Proteomes" id="UP001166784"/>
    </source>
</evidence>
<reference evidence="2" key="2">
    <citation type="journal article" date="2023" name="Int. J. Syst. Evol. Microbiol.">
        <title>Streptomyces marispadix sp. nov., isolated from marine beach sediment of the Northern Coast of Portugal.</title>
        <authorList>
            <person name="dos Santos J.D.N."/>
            <person name="Vitorino I.R."/>
            <person name="Kallscheuer N."/>
            <person name="Srivastava A."/>
            <person name="Krautwurst S."/>
            <person name="Marz M."/>
            <person name="Jogler C."/>
            <person name="Lobo Da Cunha A."/>
            <person name="Catita J."/>
            <person name="Goncalves H."/>
            <person name="Gonzalez I."/>
            <person name="Reyes F."/>
            <person name="Lage O.M."/>
        </authorList>
    </citation>
    <scope>NUCLEOTIDE SEQUENCE</scope>
    <source>
        <strain evidence="2">M600PL45_2</strain>
    </source>
</reference>
<dbReference type="PANTHER" id="PTHR43649">
    <property type="entry name" value="ARABINOSE-BINDING PROTEIN-RELATED"/>
    <property type="match status" value="1"/>
</dbReference>
<gene>
    <name evidence="2" type="ORF">MMA15_11395</name>
</gene>
<sequence>MDTSKTAGTTGATGATGAANTTGTANTTVTTGTSHSRMTRRRLLAAGAAGAAAAVTSGCGGSASADDGPMRFWNFYAPQRSEDPALNAQSKWFTDLVEKWNRSHKRQIELLYMPPPTYQNGSKLPTAFAAGDGPDIFLASPGDFLRYYNGGVLADLTPYMDRRALDDYHPDTLDSRMVDGKVYALPMEVEPLAVFYDVGVWEKAGLSEGDVPTTWDRLLDVGEKLTTKTRAGLVLKTLPGYLQNFLWYSWMWLGGGDVLDEHGAVTVDSRPVRQALQLWQDAVRSGITPTTAPAGDDMISGFKAGRAGMWHSGIWEIASLKAFAPDLEYGMFKHPLPPGGKYTTALGGWSFCANAKGRDPQAAAEFCAWALGTMEDECVDRITDWCIEAKRDIAPRKSALRRGTERGGYDDWAMKYMKEEVFPGGRPEPRYPPVVYKAMSDALQGSMLAGRDVGEEAARAAQSVEAYVRSYKGASLI</sequence>
<feature type="region of interest" description="Disordered" evidence="1">
    <location>
        <begin position="1"/>
        <end position="38"/>
    </location>
</feature>
<dbReference type="RefSeq" id="WP_241058990.1">
    <property type="nucleotide sequence ID" value="NZ_JAKWJU010000002.1"/>
</dbReference>
<dbReference type="PROSITE" id="PS51318">
    <property type="entry name" value="TAT"/>
    <property type="match status" value="1"/>
</dbReference>
<keyword evidence="3" id="KW-1185">Reference proteome</keyword>
<reference evidence="2" key="1">
    <citation type="submission" date="2022-03" db="EMBL/GenBank/DDBJ databases">
        <authorList>
            <person name="Santos J.D.N."/>
            <person name="Kallscheuer N."/>
            <person name="Jogler C."/>
            <person name="Lage O.M."/>
        </authorList>
    </citation>
    <scope>NUCLEOTIDE SEQUENCE</scope>
    <source>
        <strain evidence="2">M600PL45_2</strain>
    </source>
</reference>
<feature type="compositionally biased region" description="Low complexity" evidence="1">
    <location>
        <begin position="1"/>
        <end position="33"/>
    </location>
</feature>
<dbReference type="InterPro" id="IPR006059">
    <property type="entry name" value="SBP"/>
</dbReference>
<dbReference type="PANTHER" id="PTHR43649:SF12">
    <property type="entry name" value="DIACETYLCHITOBIOSE BINDING PROTEIN DASA"/>
    <property type="match status" value="1"/>
</dbReference>
<dbReference type="Gene3D" id="3.40.190.10">
    <property type="entry name" value="Periplasmic binding protein-like II"/>
    <property type="match status" value="1"/>
</dbReference>
<protein>
    <submittedName>
        <fullName evidence="2">Sugar ABC transporter substrate-binding protein</fullName>
    </submittedName>
</protein>
<proteinExistence type="predicted"/>
<name>A0ABS9SXH3_9ACTN</name>
<dbReference type="CDD" id="cd13585">
    <property type="entry name" value="PBP2_TMBP_like"/>
    <property type="match status" value="1"/>
</dbReference>
<dbReference type="Pfam" id="PF01547">
    <property type="entry name" value="SBP_bac_1"/>
    <property type="match status" value="1"/>
</dbReference>
<dbReference type="EMBL" id="JAKWJU010000002">
    <property type="protein sequence ID" value="MCH6160984.1"/>
    <property type="molecule type" value="Genomic_DNA"/>
</dbReference>